<feature type="region of interest" description="Disordered" evidence="1">
    <location>
        <begin position="202"/>
        <end position="222"/>
    </location>
</feature>
<dbReference type="EMBL" id="JAQIOY010000006">
    <property type="protein sequence ID" value="MDA7425877.1"/>
    <property type="molecule type" value="Genomic_DNA"/>
</dbReference>
<proteinExistence type="predicted"/>
<feature type="compositionally biased region" description="Low complexity" evidence="1">
    <location>
        <begin position="76"/>
        <end position="89"/>
    </location>
</feature>
<dbReference type="RefSeq" id="WP_271433235.1">
    <property type="nucleotide sequence ID" value="NZ_JAQIOY010000006.1"/>
</dbReference>
<sequence>MRFLLVGVAAVALMGCTPSVPDSGAGVVDKGRGVGFDDAAYRQARDAQLEGRGGPTTVPGPVDVQATTLDDAAERNAAGSAAAANSGQAPVDASPSNPAPSVVRNAAGISGENDFNAVSSQRDIQADADLLARNRAQYSVVTPTDLPKREGTNRPNIVQYALKTTNPVGTALYKRSSFRADAKYQRACGGYASADLAQEDFLANGGPQKDRKGVDPDGDGFACTWSPAPFRAVRGG</sequence>
<protein>
    <recommendedName>
        <fullName evidence="4">Excalibur calcium-binding domain-containing protein</fullName>
    </recommendedName>
</protein>
<gene>
    <name evidence="2" type="ORF">PFY00_14180</name>
</gene>
<dbReference type="PROSITE" id="PS51257">
    <property type="entry name" value="PROKAR_LIPOPROTEIN"/>
    <property type="match status" value="1"/>
</dbReference>
<name>A0ABT4XVF2_9RHOB</name>
<evidence type="ECO:0000313" key="3">
    <source>
        <dbReference type="Proteomes" id="UP001210720"/>
    </source>
</evidence>
<keyword evidence="3" id="KW-1185">Reference proteome</keyword>
<organism evidence="2 3">
    <name type="scientific">Thalassococcus lentus</name>
    <dbReference type="NCBI Taxonomy" id="1210524"/>
    <lineage>
        <taxon>Bacteria</taxon>
        <taxon>Pseudomonadati</taxon>
        <taxon>Pseudomonadota</taxon>
        <taxon>Alphaproteobacteria</taxon>
        <taxon>Rhodobacterales</taxon>
        <taxon>Roseobacteraceae</taxon>
        <taxon>Thalassococcus</taxon>
    </lineage>
</organism>
<evidence type="ECO:0000313" key="2">
    <source>
        <dbReference type="EMBL" id="MDA7425877.1"/>
    </source>
</evidence>
<dbReference type="Proteomes" id="UP001210720">
    <property type="component" value="Unassembled WGS sequence"/>
</dbReference>
<evidence type="ECO:0000256" key="1">
    <source>
        <dbReference type="SAM" id="MobiDB-lite"/>
    </source>
</evidence>
<accession>A0ABT4XVF2</accession>
<evidence type="ECO:0008006" key="4">
    <source>
        <dbReference type="Google" id="ProtNLM"/>
    </source>
</evidence>
<comment type="caution">
    <text evidence="2">The sequence shown here is derived from an EMBL/GenBank/DDBJ whole genome shotgun (WGS) entry which is preliminary data.</text>
</comment>
<reference evidence="2 3" key="1">
    <citation type="submission" date="2023-01" db="EMBL/GenBank/DDBJ databases">
        <title>Thalassococcus onchidii sp. nov., isolated from a marine invertebrate from the South China Sea.</title>
        <authorList>
            <person name="Xu S."/>
            <person name="Liu Z."/>
            <person name="Xu Y."/>
        </authorList>
    </citation>
    <scope>NUCLEOTIDE SEQUENCE [LARGE SCALE GENOMIC DNA]</scope>
    <source>
        <strain evidence="2 3">KCTC 32084</strain>
    </source>
</reference>
<feature type="region of interest" description="Disordered" evidence="1">
    <location>
        <begin position="76"/>
        <end position="103"/>
    </location>
</feature>